<reference evidence="6" key="1">
    <citation type="submission" date="2016-11" db="EMBL/GenBank/DDBJ databases">
        <title>The chloroplast genome sequences of Ophioglossaceae.</title>
        <authorList>
            <person name="Kim H.T."/>
            <person name="Kim K.-J."/>
        </authorList>
    </citation>
    <scope>NUCLEOTIDE SEQUENCE</scope>
</reference>
<dbReference type="InterPro" id="IPR028909">
    <property type="entry name" value="bL21-like"/>
</dbReference>
<comment type="subunit">
    <text evidence="4 5">Part of the 50S ribosomal subunit.</text>
</comment>
<dbReference type="InterPro" id="IPR036164">
    <property type="entry name" value="bL21-like_sf"/>
</dbReference>
<dbReference type="GO" id="GO:0019843">
    <property type="term" value="F:rRNA binding"/>
    <property type="evidence" value="ECO:0007669"/>
    <property type="project" value="UniProtKB-UniRule"/>
</dbReference>
<dbReference type="AlphaFoldDB" id="A0A1B0PQE9"/>
<dbReference type="PANTHER" id="PTHR21349">
    <property type="entry name" value="50S RIBOSOMAL PROTEIN L21"/>
    <property type="match status" value="1"/>
</dbReference>
<geneLocation type="chloroplast" evidence="6"/>
<comment type="similarity">
    <text evidence="1 4 5">Belongs to the bacterial ribosomal protein bL21 family.</text>
</comment>
<dbReference type="HAMAP" id="MF_01363">
    <property type="entry name" value="Ribosomal_bL21"/>
    <property type="match status" value="1"/>
</dbReference>
<keyword evidence="4" id="KW-0699">rRNA-binding</keyword>
<keyword evidence="2 4" id="KW-0689">Ribosomal protein</keyword>
<accession>A0A1B0PQE9</accession>
<keyword evidence="6" id="KW-0934">Plastid</keyword>
<organism evidence="6">
    <name type="scientific">Botrychium ternatum</name>
    <dbReference type="NCBI Taxonomy" id="208695"/>
    <lineage>
        <taxon>Eukaryota</taxon>
        <taxon>Viridiplantae</taxon>
        <taxon>Streptophyta</taxon>
        <taxon>Embryophyta</taxon>
        <taxon>Tracheophyta</taxon>
        <taxon>Polypodiopsida</taxon>
        <taxon>Ophioglossidae</taxon>
        <taxon>Ophioglossales</taxon>
        <taxon>Ophioglossaceae</taxon>
        <taxon>Botrychioideae</taxon>
        <taxon>Botrychium</taxon>
    </lineage>
</organism>
<dbReference type="GO" id="GO:0009507">
    <property type="term" value="C:chloroplast"/>
    <property type="evidence" value="ECO:0007669"/>
    <property type="project" value="UniProtKB-SubCell"/>
</dbReference>
<comment type="subcellular location">
    <subcellularLocation>
        <location evidence="4">Plastid</location>
        <location evidence="4">Chloroplast</location>
    </subcellularLocation>
</comment>
<dbReference type="GO" id="GO:0006412">
    <property type="term" value="P:translation"/>
    <property type="evidence" value="ECO:0007669"/>
    <property type="project" value="UniProtKB-UniRule"/>
</dbReference>
<sequence>MSTYAIIETGGKQLRVEPGRFYDVCHFAPLKPGTLDPNVEISIHRVLLIRHESATNSGHPWLKGAIVKGRILQPCHGRKITIYKMHSKKKMRRKLGYRQDLVRFVVDSIRLDGEEFYR</sequence>
<dbReference type="Pfam" id="PF00829">
    <property type="entry name" value="Ribosomal_L21p"/>
    <property type="match status" value="1"/>
</dbReference>
<protein>
    <recommendedName>
        <fullName evidence="4">Large ribosomal subunit protein bL21c</fullName>
    </recommendedName>
</protein>
<dbReference type="SUPFAM" id="SSF141091">
    <property type="entry name" value="L21p-like"/>
    <property type="match status" value="1"/>
</dbReference>
<dbReference type="EMBL" id="KM817789">
    <property type="protein sequence ID" value="AJB98581.1"/>
    <property type="molecule type" value="Genomic_DNA"/>
</dbReference>
<dbReference type="NCBIfam" id="TIGR00061">
    <property type="entry name" value="L21"/>
    <property type="match status" value="1"/>
</dbReference>
<keyword evidence="3 4" id="KW-0687">Ribonucleoprotein</keyword>
<dbReference type="GO" id="GO:0003735">
    <property type="term" value="F:structural constituent of ribosome"/>
    <property type="evidence" value="ECO:0007669"/>
    <property type="project" value="InterPro"/>
</dbReference>
<keyword evidence="4" id="KW-0694">RNA-binding</keyword>
<evidence type="ECO:0000256" key="1">
    <source>
        <dbReference type="ARBA" id="ARBA00008563"/>
    </source>
</evidence>
<evidence type="ECO:0000256" key="5">
    <source>
        <dbReference type="RuleBase" id="RU000563"/>
    </source>
</evidence>
<dbReference type="GO" id="GO:0005840">
    <property type="term" value="C:ribosome"/>
    <property type="evidence" value="ECO:0007669"/>
    <property type="project" value="UniProtKB-KW"/>
</dbReference>
<name>A0A1B0PQE9_9MONI</name>
<evidence type="ECO:0000313" key="6">
    <source>
        <dbReference type="EMBL" id="AJB98581.1"/>
    </source>
</evidence>
<dbReference type="InterPro" id="IPR001787">
    <property type="entry name" value="Ribosomal_bL21"/>
</dbReference>
<comment type="function">
    <text evidence="4 5">This protein binds to 23S rRNA.</text>
</comment>
<keyword evidence="6" id="KW-0150">Chloroplast</keyword>
<dbReference type="GO" id="GO:1990904">
    <property type="term" value="C:ribonucleoprotein complex"/>
    <property type="evidence" value="ECO:0007669"/>
    <property type="project" value="UniProtKB-KW"/>
</dbReference>
<proteinExistence type="inferred from homology"/>
<evidence type="ECO:0000256" key="3">
    <source>
        <dbReference type="ARBA" id="ARBA00023274"/>
    </source>
</evidence>
<dbReference type="PANTHER" id="PTHR21349:SF0">
    <property type="entry name" value="LARGE RIBOSOMAL SUBUNIT PROTEIN BL21M"/>
    <property type="match status" value="1"/>
</dbReference>
<evidence type="ECO:0000256" key="2">
    <source>
        <dbReference type="ARBA" id="ARBA00022980"/>
    </source>
</evidence>
<evidence type="ECO:0000256" key="4">
    <source>
        <dbReference type="HAMAP-Rule" id="MF_01363"/>
    </source>
</evidence>
<gene>
    <name evidence="4 6" type="primary">rpl21</name>
</gene>